<protein>
    <submittedName>
        <fullName evidence="5">ABC transporter substrate-binding protein</fullName>
    </submittedName>
</protein>
<accession>A0ABT0ZWF6</accession>
<dbReference type="Gene3D" id="3.40.50.2300">
    <property type="match status" value="2"/>
</dbReference>
<keyword evidence="2 3" id="KW-0732">Signal</keyword>
<evidence type="ECO:0000259" key="4">
    <source>
        <dbReference type="Pfam" id="PF13458"/>
    </source>
</evidence>
<evidence type="ECO:0000256" key="1">
    <source>
        <dbReference type="ARBA" id="ARBA00010062"/>
    </source>
</evidence>
<dbReference type="EMBL" id="JAGSOV010000018">
    <property type="protein sequence ID" value="MCO1655056.1"/>
    <property type="molecule type" value="Genomic_DNA"/>
</dbReference>
<evidence type="ECO:0000313" key="5">
    <source>
        <dbReference type="EMBL" id="MCO1655056.1"/>
    </source>
</evidence>
<name>A0ABT0ZWF6_9PSEU</name>
<dbReference type="PANTHER" id="PTHR47235">
    <property type="entry name" value="BLR6548 PROTEIN"/>
    <property type="match status" value="1"/>
</dbReference>
<evidence type="ECO:0000256" key="3">
    <source>
        <dbReference type="SAM" id="SignalP"/>
    </source>
</evidence>
<feature type="domain" description="Leucine-binding protein" evidence="4">
    <location>
        <begin position="56"/>
        <end position="399"/>
    </location>
</feature>
<sequence>MIPGRRAGRAAARSTVLAGALASMLVLAACGSTADQQTAEAGAGGVKTDKGVTDTTITLGVMGDNTGVFKNLGAGLNAGNQLWADDVNAAGGICGRQIELEIVDHGYKADTAKTLYPQLEPKVLGMVQLLGSPVLAALKQNLIDDQVLAAPASWSSEVLNNPSIMMIGTTYDLEIVNGLAYLQQQGLLADGDTIGHIYIDGEYGGNGLKGSQYYAEQHGLTVREAKITSTDNDLTGIVTGLRGEGIKVLVLTTTPGQSASALAANQALGLNVPVLGNNPTFDPALLDSPAAGALGNLYVAASSPPFSSKTPKAVEVATEYKQKYPSAPINAGVHTGYVEGMVWQAVLEKACESGDLSRAGVATALTTLTSVKTDDLVTELDYSSPGSPPTRGVYIAKVDPAAEGGLTEVAPLFTAPEAAGYKAPYQQ</sequence>
<dbReference type="Proteomes" id="UP001165283">
    <property type="component" value="Unassembled WGS sequence"/>
</dbReference>
<comment type="caution">
    <text evidence="5">The sequence shown here is derived from an EMBL/GenBank/DDBJ whole genome shotgun (WGS) entry which is preliminary data.</text>
</comment>
<dbReference type="PROSITE" id="PS51257">
    <property type="entry name" value="PROKAR_LIPOPROTEIN"/>
    <property type="match status" value="1"/>
</dbReference>
<organism evidence="5 6">
    <name type="scientific">Pseudonocardia humida</name>
    <dbReference type="NCBI Taxonomy" id="2800819"/>
    <lineage>
        <taxon>Bacteria</taxon>
        <taxon>Bacillati</taxon>
        <taxon>Actinomycetota</taxon>
        <taxon>Actinomycetes</taxon>
        <taxon>Pseudonocardiales</taxon>
        <taxon>Pseudonocardiaceae</taxon>
        <taxon>Pseudonocardia</taxon>
    </lineage>
</organism>
<gene>
    <name evidence="5" type="ORF">KDL28_08300</name>
</gene>
<feature type="chain" id="PRO_5045446050" evidence="3">
    <location>
        <begin position="29"/>
        <end position="427"/>
    </location>
</feature>
<keyword evidence="6" id="KW-1185">Reference proteome</keyword>
<proteinExistence type="inferred from homology"/>
<dbReference type="Pfam" id="PF13458">
    <property type="entry name" value="Peripla_BP_6"/>
    <property type="match status" value="1"/>
</dbReference>
<evidence type="ECO:0000256" key="2">
    <source>
        <dbReference type="ARBA" id="ARBA00022729"/>
    </source>
</evidence>
<feature type="signal peptide" evidence="3">
    <location>
        <begin position="1"/>
        <end position="28"/>
    </location>
</feature>
<dbReference type="InterPro" id="IPR028081">
    <property type="entry name" value="Leu-bd"/>
</dbReference>
<dbReference type="InterPro" id="IPR028082">
    <property type="entry name" value="Peripla_BP_I"/>
</dbReference>
<evidence type="ECO:0000313" key="6">
    <source>
        <dbReference type="Proteomes" id="UP001165283"/>
    </source>
</evidence>
<dbReference type="PANTHER" id="PTHR47235:SF1">
    <property type="entry name" value="BLR6548 PROTEIN"/>
    <property type="match status" value="1"/>
</dbReference>
<dbReference type="SUPFAM" id="SSF53822">
    <property type="entry name" value="Periplasmic binding protein-like I"/>
    <property type="match status" value="1"/>
</dbReference>
<reference evidence="5" key="1">
    <citation type="submission" date="2021-04" db="EMBL/GenBank/DDBJ databases">
        <title>Pseudonocardia sp. nov., isolated from sandy soil of mangrove forest.</title>
        <authorList>
            <person name="Zan Z."/>
            <person name="Huang R."/>
            <person name="Liu W."/>
        </authorList>
    </citation>
    <scope>NUCLEOTIDE SEQUENCE</scope>
    <source>
        <strain evidence="5">S2-4</strain>
    </source>
</reference>
<comment type="similarity">
    <text evidence="1">Belongs to the leucine-binding protein family.</text>
</comment>